<dbReference type="PANTHER" id="PTHR12613">
    <property type="entry name" value="ERO1-RELATED"/>
    <property type="match status" value="1"/>
</dbReference>
<evidence type="ECO:0000256" key="14">
    <source>
        <dbReference type="ARBA" id="ARBA00023284"/>
    </source>
</evidence>
<keyword evidence="12" id="KW-1015">Disulfide bond</keyword>
<feature type="transmembrane region" description="Helical" evidence="15">
    <location>
        <begin position="6"/>
        <end position="29"/>
    </location>
</feature>
<evidence type="ECO:0000256" key="2">
    <source>
        <dbReference type="ARBA" id="ARBA00004367"/>
    </source>
</evidence>
<dbReference type="GO" id="GO:0034975">
    <property type="term" value="P:protein folding in endoplasmic reticulum"/>
    <property type="evidence" value="ECO:0007669"/>
    <property type="project" value="InterPro"/>
</dbReference>
<organism evidence="16 17">
    <name type="scientific">Clupea harengus</name>
    <name type="common">Atlantic herring</name>
    <dbReference type="NCBI Taxonomy" id="7950"/>
    <lineage>
        <taxon>Eukaryota</taxon>
        <taxon>Metazoa</taxon>
        <taxon>Chordata</taxon>
        <taxon>Craniata</taxon>
        <taxon>Vertebrata</taxon>
        <taxon>Euteleostomi</taxon>
        <taxon>Actinopterygii</taxon>
        <taxon>Neopterygii</taxon>
        <taxon>Teleostei</taxon>
        <taxon>Clupei</taxon>
        <taxon>Clupeiformes</taxon>
        <taxon>Clupeoidei</taxon>
        <taxon>Clupeidae</taxon>
        <taxon>Clupea</taxon>
    </lineage>
</organism>
<dbReference type="InterPro" id="IPR007266">
    <property type="entry name" value="Ero1"/>
</dbReference>
<keyword evidence="4" id="KW-0813">Transport</keyword>
<evidence type="ECO:0000256" key="15">
    <source>
        <dbReference type="SAM" id="Phobius"/>
    </source>
</evidence>
<evidence type="ECO:0000256" key="12">
    <source>
        <dbReference type="ARBA" id="ARBA00023157"/>
    </source>
</evidence>
<evidence type="ECO:0000256" key="13">
    <source>
        <dbReference type="ARBA" id="ARBA00023180"/>
    </source>
</evidence>
<keyword evidence="13" id="KW-0325">Glycoprotein</keyword>
<protein>
    <submittedName>
        <fullName evidence="17">ERO1-like protein beta isoform X1</fullName>
    </submittedName>
</protein>
<proteinExistence type="inferred from homology"/>
<evidence type="ECO:0000256" key="9">
    <source>
        <dbReference type="ARBA" id="ARBA00022982"/>
    </source>
</evidence>
<dbReference type="GO" id="GO:0016972">
    <property type="term" value="F:thiol oxidase activity"/>
    <property type="evidence" value="ECO:0007669"/>
    <property type="project" value="InterPro"/>
</dbReference>
<evidence type="ECO:0000256" key="10">
    <source>
        <dbReference type="ARBA" id="ARBA00023002"/>
    </source>
</evidence>
<evidence type="ECO:0000256" key="1">
    <source>
        <dbReference type="ARBA" id="ARBA00001974"/>
    </source>
</evidence>
<dbReference type="KEGG" id="char:116219150"/>
<evidence type="ECO:0000256" key="8">
    <source>
        <dbReference type="ARBA" id="ARBA00022827"/>
    </source>
</evidence>
<dbReference type="GO" id="GO:0005789">
    <property type="term" value="C:endoplasmic reticulum membrane"/>
    <property type="evidence" value="ECO:0007669"/>
    <property type="project" value="UniProtKB-SubCell"/>
</dbReference>
<name>A0A6P8F4F7_CLUHA</name>
<comment type="similarity">
    <text evidence="3">Belongs to the EROs family.</text>
</comment>
<dbReference type="InterPro" id="IPR037192">
    <property type="entry name" value="ERO1-like_sf"/>
</dbReference>
<keyword evidence="15" id="KW-0812">Transmembrane</keyword>
<gene>
    <name evidence="17" type="primary">LOC116219150</name>
</gene>
<keyword evidence="5" id="KW-0285">Flavoprotein</keyword>
<keyword evidence="6" id="KW-0732">Signal</keyword>
<evidence type="ECO:0000256" key="7">
    <source>
        <dbReference type="ARBA" id="ARBA00022824"/>
    </source>
</evidence>
<evidence type="ECO:0000256" key="4">
    <source>
        <dbReference type="ARBA" id="ARBA00022448"/>
    </source>
</evidence>
<keyword evidence="15" id="KW-1133">Transmembrane helix</keyword>
<comment type="cofactor">
    <cofactor evidence="1">
        <name>FAD</name>
        <dbReference type="ChEBI" id="CHEBI:57692"/>
    </cofactor>
</comment>
<evidence type="ECO:0000313" key="16">
    <source>
        <dbReference type="Proteomes" id="UP000515152"/>
    </source>
</evidence>
<dbReference type="Pfam" id="PF04137">
    <property type="entry name" value="ERO1"/>
    <property type="match status" value="1"/>
</dbReference>
<evidence type="ECO:0000256" key="3">
    <source>
        <dbReference type="ARBA" id="ARBA00008277"/>
    </source>
</evidence>
<keyword evidence="9" id="KW-0249">Electron transport</keyword>
<evidence type="ECO:0000256" key="11">
    <source>
        <dbReference type="ARBA" id="ARBA00023136"/>
    </source>
</evidence>
<dbReference type="PANTHER" id="PTHR12613:SF2">
    <property type="entry name" value="ERO1-LIKE PROTEIN BETA"/>
    <property type="match status" value="1"/>
</dbReference>
<dbReference type="GO" id="GO:0071949">
    <property type="term" value="F:FAD binding"/>
    <property type="evidence" value="ECO:0007669"/>
    <property type="project" value="InterPro"/>
</dbReference>
<evidence type="ECO:0000313" key="17">
    <source>
        <dbReference type="RefSeq" id="XP_031418007.1"/>
    </source>
</evidence>
<keyword evidence="7" id="KW-0256">Endoplasmic reticulum</keyword>
<keyword evidence="11 15" id="KW-0472">Membrane</keyword>
<dbReference type="Proteomes" id="UP000515152">
    <property type="component" value="Chromosome 24"/>
</dbReference>
<dbReference type="OrthoDB" id="269384at2759"/>
<dbReference type="GO" id="GO:0015035">
    <property type="term" value="F:protein-disulfide reductase activity"/>
    <property type="evidence" value="ECO:0007669"/>
    <property type="project" value="InterPro"/>
</dbReference>
<dbReference type="RefSeq" id="XP_031418007.1">
    <property type="nucleotide sequence ID" value="XM_031562147.2"/>
</dbReference>
<accession>A0A6P8F4F7</accession>
<sequence>MLKVTVWNAGLVVLLWLLLGDFVVGWFHYNIISNTPQNHHSEKSASDNEEQSCFCHLTGVLDDCFCDIESIDAFNNFKLYPLIRKLTEKDFFRYYRVNLKRPCPFWAEDGQCSIKDCHVEPCPESRIPVGIKSGNYNKYSKVVNTDLGDLSDCEQAQNLGAINSTLR</sequence>
<dbReference type="GeneID" id="116219150"/>
<reference evidence="17" key="1">
    <citation type="submission" date="2025-08" db="UniProtKB">
        <authorList>
            <consortium name="RefSeq"/>
        </authorList>
    </citation>
    <scope>IDENTIFICATION</scope>
</reference>
<evidence type="ECO:0000256" key="6">
    <source>
        <dbReference type="ARBA" id="ARBA00022729"/>
    </source>
</evidence>
<keyword evidence="16" id="KW-1185">Reference proteome</keyword>
<dbReference type="AlphaFoldDB" id="A0A6P8F4F7"/>
<evidence type="ECO:0000256" key="5">
    <source>
        <dbReference type="ARBA" id="ARBA00022630"/>
    </source>
</evidence>
<keyword evidence="8" id="KW-0274">FAD</keyword>
<comment type="subcellular location">
    <subcellularLocation>
        <location evidence="2">Endoplasmic reticulum membrane</location>
        <topology evidence="2">Peripheral membrane protein</topology>
        <orientation evidence="2">Lumenal side</orientation>
    </subcellularLocation>
</comment>
<dbReference type="SUPFAM" id="SSF110019">
    <property type="entry name" value="ERO1-like"/>
    <property type="match status" value="1"/>
</dbReference>
<keyword evidence="14" id="KW-0676">Redox-active center</keyword>
<keyword evidence="10" id="KW-0560">Oxidoreductase</keyword>